<gene>
    <name evidence="2" type="ORF">GRI47_13735</name>
</gene>
<keyword evidence="3" id="KW-1185">Reference proteome</keyword>
<feature type="transmembrane region" description="Helical" evidence="1">
    <location>
        <begin position="69"/>
        <end position="91"/>
    </location>
</feature>
<feature type="transmembrane region" description="Helical" evidence="1">
    <location>
        <begin position="176"/>
        <end position="197"/>
    </location>
</feature>
<evidence type="ECO:0000313" key="2">
    <source>
        <dbReference type="EMBL" id="MXO55064.1"/>
    </source>
</evidence>
<accession>A0A844Y9P8</accession>
<evidence type="ECO:0000313" key="3">
    <source>
        <dbReference type="Proteomes" id="UP000430272"/>
    </source>
</evidence>
<reference evidence="2 3" key="1">
    <citation type="submission" date="2019-12" db="EMBL/GenBank/DDBJ databases">
        <title>Genomic-based taxomic classification of the family Erythrobacteraceae.</title>
        <authorList>
            <person name="Xu L."/>
        </authorList>
    </citation>
    <scope>NUCLEOTIDE SEQUENCE [LARGE SCALE GENOMIC DNA]</scope>
    <source>
        <strain evidence="2 3">JCM 17468</strain>
    </source>
</reference>
<dbReference type="Proteomes" id="UP000430272">
    <property type="component" value="Unassembled WGS sequence"/>
</dbReference>
<dbReference type="AlphaFoldDB" id="A0A844Y9P8"/>
<dbReference type="RefSeq" id="WP_160661942.1">
    <property type="nucleotide sequence ID" value="NZ_BAABDV010000001.1"/>
</dbReference>
<evidence type="ECO:0000256" key="1">
    <source>
        <dbReference type="SAM" id="Phobius"/>
    </source>
</evidence>
<comment type="caution">
    <text evidence="2">The sequence shown here is derived from an EMBL/GenBank/DDBJ whole genome shotgun (WGS) entry which is preliminary data.</text>
</comment>
<organism evidence="2 3">
    <name type="scientific">Qipengyuania pelagi</name>
    <dbReference type="NCBI Taxonomy" id="994320"/>
    <lineage>
        <taxon>Bacteria</taxon>
        <taxon>Pseudomonadati</taxon>
        <taxon>Pseudomonadota</taxon>
        <taxon>Alphaproteobacteria</taxon>
        <taxon>Sphingomonadales</taxon>
        <taxon>Erythrobacteraceae</taxon>
        <taxon>Qipengyuania</taxon>
    </lineage>
</organism>
<feature type="transmembrane region" description="Helical" evidence="1">
    <location>
        <begin position="145"/>
        <end position="164"/>
    </location>
</feature>
<keyword evidence="1" id="KW-0472">Membrane</keyword>
<dbReference type="EMBL" id="WTYD01000003">
    <property type="protein sequence ID" value="MXO55064.1"/>
    <property type="molecule type" value="Genomic_DNA"/>
</dbReference>
<dbReference type="OrthoDB" id="7426493at2"/>
<proteinExistence type="predicted"/>
<feature type="transmembrane region" description="Helical" evidence="1">
    <location>
        <begin position="103"/>
        <end position="125"/>
    </location>
</feature>
<sequence>MDMKKRGIDAMWTDVKTIYRESWRFALSFPLLFLIPVLVEMAQHVVELQASMYFDLAGAKAAEGDPLRLWFGFAKTLAIGLPGYWFVRYLLLGDPARAVRIEWPAIGLFALVFAFAGAQSWWALFGPNLLAPLGLEGLAVDITSGVAQQVMMIYLTAWAVAWALGNARIGPLRSVAIMRGSFWYAIALLVAGFLPLMVPHYGLAIAAMKWAPVWLDWVLMIIDSLVVGFLALTMAGSAALAAGHAARRTDIDLAPPTENQFFRDAKIPLGSASK</sequence>
<keyword evidence="1" id="KW-1133">Transmembrane helix</keyword>
<name>A0A844Y9P8_9SPHN</name>
<protein>
    <submittedName>
        <fullName evidence="2">Uncharacterized protein</fullName>
    </submittedName>
</protein>
<keyword evidence="1" id="KW-0812">Transmembrane</keyword>
<feature type="transmembrane region" description="Helical" evidence="1">
    <location>
        <begin position="217"/>
        <end position="241"/>
    </location>
</feature>